<reference evidence="2 3" key="1">
    <citation type="submission" date="2023-01" db="EMBL/GenBank/DDBJ databases">
        <title>Novel diversity within Roseofilum (Cyanobacteria; Desertifilaceae) from marine benthic mats with descriptions of four novel species.</title>
        <authorList>
            <person name="Wang Y."/>
            <person name="Berthold D.E."/>
            <person name="Hu J."/>
            <person name="Lefler F.W."/>
            <person name="Laughinghouse H.D. IV."/>
        </authorList>
    </citation>
    <scope>NUCLEOTIDE SEQUENCE [LARGE SCALE GENOMIC DNA]</scope>
    <source>
        <strain evidence="2 3">BLCC-M143</strain>
    </source>
</reference>
<keyword evidence="3" id="KW-1185">Reference proteome</keyword>
<feature type="domain" description="DUF5615" evidence="1">
    <location>
        <begin position="4"/>
        <end position="67"/>
    </location>
</feature>
<comment type="caution">
    <text evidence="2">The sequence shown here is derived from an EMBL/GenBank/DDBJ whole genome shotgun (WGS) entry which is preliminary data.</text>
</comment>
<organism evidence="2 3">
    <name type="scientific">Roseofilum casamattae BLCC-M143</name>
    <dbReference type="NCBI Taxonomy" id="3022442"/>
    <lineage>
        <taxon>Bacteria</taxon>
        <taxon>Bacillati</taxon>
        <taxon>Cyanobacteriota</taxon>
        <taxon>Cyanophyceae</taxon>
        <taxon>Desertifilales</taxon>
        <taxon>Desertifilaceae</taxon>
        <taxon>Roseofilum</taxon>
        <taxon>Roseofilum casamattae</taxon>
    </lineage>
</organism>
<proteinExistence type="predicted"/>
<sequence>MAINLYMDVHVPQAITNQLRRRGVDVLTAFEDDSQELPDDLLLERVTELKRVLFTQDIRFRVLAERWQAEGKLFSGLIFGHQLGGTIGQFVQDLELIATASEPDEWVNAVEYIPFK</sequence>
<dbReference type="InterPro" id="IPR041049">
    <property type="entry name" value="DUF5615"/>
</dbReference>
<dbReference type="Proteomes" id="UP001232992">
    <property type="component" value="Unassembled WGS sequence"/>
</dbReference>
<accession>A0ABT7BZJ2</accession>
<dbReference type="EMBL" id="JAQOSQ010000017">
    <property type="protein sequence ID" value="MDJ1184615.1"/>
    <property type="molecule type" value="Genomic_DNA"/>
</dbReference>
<protein>
    <submittedName>
        <fullName evidence="2">DUF5615 family PIN-like protein</fullName>
    </submittedName>
</protein>
<gene>
    <name evidence="2" type="ORF">PMH09_15620</name>
</gene>
<evidence type="ECO:0000313" key="2">
    <source>
        <dbReference type="EMBL" id="MDJ1184615.1"/>
    </source>
</evidence>
<name>A0ABT7BZJ2_9CYAN</name>
<dbReference type="Pfam" id="PF18480">
    <property type="entry name" value="DUF5615"/>
    <property type="match status" value="1"/>
</dbReference>
<dbReference type="RefSeq" id="WP_283759270.1">
    <property type="nucleotide sequence ID" value="NZ_JAQOSQ010000017.1"/>
</dbReference>
<evidence type="ECO:0000313" key="3">
    <source>
        <dbReference type="Proteomes" id="UP001232992"/>
    </source>
</evidence>
<evidence type="ECO:0000259" key="1">
    <source>
        <dbReference type="Pfam" id="PF18480"/>
    </source>
</evidence>